<dbReference type="KEGG" id="mpri:MP3633_1843"/>
<dbReference type="CDD" id="cd00519">
    <property type="entry name" value="Lipase_3"/>
    <property type="match status" value="1"/>
</dbReference>
<dbReference type="GO" id="GO:0004620">
    <property type="term" value="F:phospholipase activity"/>
    <property type="evidence" value="ECO:0007669"/>
    <property type="project" value="UniProtKB-ARBA"/>
</dbReference>
<protein>
    <submittedName>
        <fullName evidence="7">Lipase family protein</fullName>
    </submittedName>
</protein>
<evidence type="ECO:0000313" key="7">
    <source>
        <dbReference type="EMBL" id="QKK80570.1"/>
    </source>
</evidence>
<evidence type="ECO:0000256" key="2">
    <source>
        <dbReference type="ARBA" id="ARBA00022946"/>
    </source>
</evidence>
<reference evidence="7 8" key="1">
    <citation type="submission" date="2020-06" db="EMBL/GenBank/DDBJ databases">
        <authorList>
            <person name="Voronona O.L."/>
            <person name="Aksenova E.I."/>
            <person name="Kunda M.S."/>
            <person name="Semenov A.N."/>
            <person name="Ryzhova N."/>
        </authorList>
    </citation>
    <scope>NUCLEOTIDE SEQUENCE [LARGE SCALE GENOMIC DNA]</scope>
    <source>
        <strain evidence="7 8">MPKMM3633</strain>
    </source>
</reference>
<evidence type="ECO:0000256" key="1">
    <source>
        <dbReference type="ARBA" id="ARBA00022801"/>
    </source>
</evidence>
<gene>
    <name evidence="7" type="ORF">MP3633_1843</name>
</gene>
<dbReference type="RefSeq" id="WP_176335294.1">
    <property type="nucleotide sequence ID" value="NZ_BAAAEF010000002.1"/>
</dbReference>
<dbReference type="AlphaFoldDB" id="A0A859D132"/>
<keyword evidence="4" id="KW-0443">Lipid metabolism</keyword>
<proteinExistence type="predicted"/>
<name>A0A859D132_9GAMM</name>
<evidence type="ECO:0000256" key="3">
    <source>
        <dbReference type="ARBA" id="ARBA00022963"/>
    </source>
</evidence>
<dbReference type="PANTHER" id="PTHR31403">
    <property type="entry name" value="PHOSPHOLIPASE A1-IBETA2, CHLOROPLASTIC"/>
    <property type="match status" value="1"/>
</dbReference>
<keyword evidence="3" id="KW-0442">Lipid degradation</keyword>
<keyword evidence="1" id="KW-0378">Hydrolase</keyword>
<dbReference type="GO" id="GO:0016042">
    <property type="term" value="P:lipid catabolic process"/>
    <property type="evidence" value="ECO:0007669"/>
    <property type="project" value="UniProtKB-KW"/>
</dbReference>
<dbReference type="Proteomes" id="UP000509371">
    <property type="component" value="Chromosome"/>
</dbReference>
<keyword evidence="2" id="KW-0809">Transit peptide</keyword>
<sequence length="289" mass="31853">MLKFTRVVLSILLVSSFQLVFAAPDFVMIKAQAKLSDDTYLAAENMTALLKDQGQTLVHQATFINSQVSYLLSEKDGVQTLAIRGTANLENVMLNLNVSLLPDAKLDIMLHQGFAYAAKAVYKDVKPYLVAGKPIQITGHSLGGAIAVIVAMYLKMDDYPLTNVVTFGQPKVTNVSGAERFAGLPLTRIVTLQDIVPLVPPLSPLQIQELDIYWHLGEEVILMRNNKFSITSGIKSMLRATKFTSAIPSEQNLTAHKMTTYLELVNALTKKSTEVPYKMQISLFGFSLE</sequence>
<feature type="chain" id="PRO_5032700542" evidence="5">
    <location>
        <begin position="23"/>
        <end position="289"/>
    </location>
</feature>
<evidence type="ECO:0000313" key="8">
    <source>
        <dbReference type="Proteomes" id="UP000509371"/>
    </source>
</evidence>
<dbReference type="InterPro" id="IPR002921">
    <property type="entry name" value="Fungal_lipase-type"/>
</dbReference>
<dbReference type="SUPFAM" id="SSF53474">
    <property type="entry name" value="alpha/beta-Hydrolases"/>
    <property type="match status" value="1"/>
</dbReference>
<feature type="signal peptide" evidence="5">
    <location>
        <begin position="1"/>
        <end position="22"/>
    </location>
</feature>
<evidence type="ECO:0000259" key="6">
    <source>
        <dbReference type="Pfam" id="PF01764"/>
    </source>
</evidence>
<evidence type="ECO:0000256" key="4">
    <source>
        <dbReference type="ARBA" id="ARBA00023098"/>
    </source>
</evidence>
<dbReference type="PANTHER" id="PTHR31403:SF7">
    <property type="entry name" value="PHOSPHOLIPASE A1-IGAMMA3, CHLOROPLASTIC"/>
    <property type="match status" value="1"/>
</dbReference>
<organism evidence="7 8">
    <name type="scientific">Marinomonas primoryensis</name>
    <dbReference type="NCBI Taxonomy" id="178399"/>
    <lineage>
        <taxon>Bacteria</taxon>
        <taxon>Pseudomonadati</taxon>
        <taxon>Pseudomonadota</taxon>
        <taxon>Gammaproteobacteria</taxon>
        <taxon>Oceanospirillales</taxon>
        <taxon>Oceanospirillaceae</taxon>
        <taxon>Marinomonas</taxon>
    </lineage>
</organism>
<dbReference type="Gene3D" id="3.40.50.1820">
    <property type="entry name" value="alpha/beta hydrolase"/>
    <property type="match status" value="1"/>
</dbReference>
<feature type="domain" description="Fungal lipase-type" evidence="6">
    <location>
        <begin position="81"/>
        <end position="202"/>
    </location>
</feature>
<keyword evidence="5" id="KW-0732">Signal</keyword>
<dbReference type="InterPro" id="IPR029058">
    <property type="entry name" value="AB_hydrolase_fold"/>
</dbReference>
<accession>A0A859D132</accession>
<evidence type="ECO:0000256" key="5">
    <source>
        <dbReference type="SAM" id="SignalP"/>
    </source>
</evidence>
<dbReference type="Pfam" id="PF01764">
    <property type="entry name" value="Lipase_3"/>
    <property type="match status" value="1"/>
</dbReference>
<dbReference type="EMBL" id="CP054301">
    <property type="protein sequence ID" value="QKK80570.1"/>
    <property type="molecule type" value="Genomic_DNA"/>
</dbReference>